<gene>
    <name evidence="2" type="ORF">S01H1_31322</name>
</gene>
<keyword evidence="1" id="KW-1133">Transmembrane helix</keyword>
<feature type="transmembrane region" description="Helical" evidence="1">
    <location>
        <begin position="23"/>
        <end position="45"/>
    </location>
</feature>
<proteinExistence type="predicted"/>
<keyword evidence="1" id="KW-0812">Transmembrane</keyword>
<dbReference type="AlphaFoldDB" id="X0T8L1"/>
<feature type="non-terminal residue" evidence="2">
    <location>
        <position position="114"/>
    </location>
</feature>
<evidence type="ECO:0000313" key="2">
    <source>
        <dbReference type="EMBL" id="GAF89534.1"/>
    </source>
</evidence>
<keyword evidence="1" id="KW-0472">Membrane</keyword>
<dbReference type="EMBL" id="BARS01019316">
    <property type="protein sequence ID" value="GAF89534.1"/>
    <property type="molecule type" value="Genomic_DNA"/>
</dbReference>
<protein>
    <submittedName>
        <fullName evidence="2">Uncharacterized protein</fullName>
    </submittedName>
</protein>
<accession>X0T8L1</accession>
<name>X0T8L1_9ZZZZ</name>
<evidence type="ECO:0000256" key="1">
    <source>
        <dbReference type="SAM" id="Phobius"/>
    </source>
</evidence>
<sequence length="114" mass="12481">MPAANAKTPINGTTVKEAVLSHLIVQVSIFAVTMLVAGVSVVVLANEYLDERVKYGVESHEFQGAHLEGKVYHFESLLGQYQIQQQSLNSDVRDYQSRIFAISTSSDPRANSGL</sequence>
<reference evidence="2" key="1">
    <citation type="journal article" date="2014" name="Front. Microbiol.">
        <title>High frequency of phylogenetically diverse reductive dehalogenase-homologous genes in deep subseafloor sedimentary metagenomes.</title>
        <authorList>
            <person name="Kawai M."/>
            <person name="Futagami T."/>
            <person name="Toyoda A."/>
            <person name="Takaki Y."/>
            <person name="Nishi S."/>
            <person name="Hori S."/>
            <person name="Arai W."/>
            <person name="Tsubouchi T."/>
            <person name="Morono Y."/>
            <person name="Uchiyama I."/>
            <person name="Ito T."/>
            <person name="Fujiyama A."/>
            <person name="Inagaki F."/>
            <person name="Takami H."/>
        </authorList>
    </citation>
    <scope>NUCLEOTIDE SEQUENCE</scope>
    <source>
        <strain evidence="2">Expedition CK06-06</strain>
    </source>
</reference>
<organism evidence="2">
    <name type="scientific">marine sediment metagenome</name>
    <dbReference type="NCBI Taxonomy" id="412755"/>
    <lineage>
        <taxon>unclassified sequences</taxon>
        <taxon>metagenomes</taxon>
        <taxon>ecological metagenomes</taxon>
    </lineage>
</organism>
<comment type="caution">
    <text evidence="2">The sequence shown here is derived from an EMBL/GenBank/DDBJ whole genome shotgun (WGS) entry which is preliminary data.</text>
</comment>